<dbReference type="NCBIfam" id="TIGR00151">
    <property type="entry name" value="ispF"/>
    <property type="match status" value="1"/>
</dbReference>
<dbReference type="Gene3D" id="3.90.550.10">
    <property type="entry name" value="Spore Coat Polysaccharide Biosynthesis Protein SpsA, Chain A"/>
    <property type="match status" value="1"/>
</dbReference>
<dbReference type="HAMAP" id="MF_00108">
    <property type="entry name" value="IspD"/>
    <property type="match status" value="1"/>
</dbReference>
<feature type="binding site" evidence="14">
    <location>
        <begin position="312"/>
        <end position="314"/>
    </location>
    <ligand>
        <name>4-CDP-2-C-methyl-D-erythritol 2-phosphate</name>
        <dbReference type="ChEBI" id="CHEBI:57919"/>
    </ligand>
</feature>
<accession>A0ABW0P9U7</accession>
<evidence type="ECO:0000256" key="1">
    <source>
        <dbReference type="ARBA" id="ARBA00000200"/>
    </source>
</evidence>
<dbReference type="InterPro" id="IPR003526">
    <property type="entry name" value="MECDP_synthase"/>
</dbReference>
<feature type="site" description="Positions MEP for the nucleophilic attack" evidence="14">
    <location>
        <position position="238"/>
    </location>
</feature>
<feature type="binding site" evidence="14">
    <location>
        <begin position="290"/>
        <end position="291"/>
    </location>
    <ligand>
        <name>4-CDP-2-C-methyl-D-erythritol 2-phosphate</name>
        <dbReference type="ChEBI" id="CHEBI:57919"/>
    </ligand>
</feature>
<dbReference type="CDD" id="cd00554">
    <property type="entry name" value="MECDP_synthase"/>
    <property type="match status" value="1"/>
</dbReference>
<dbReference type="InterPro" id="IPR029044">
    <property type="entry name" value="Nucleotide-diphossugar_trans"/>
</dbReference>
<evidence type="ECO:0000256" key="10">
    <source>
        <dbReference type="ARBA" id="ARBA00022723"/>
    </source>
</evidence>
<evidence type="ECO:0000256" key="3">
    <source>
        <dbReference type="ARBA" id="ARBA00001968"/>
    </source>
</evidence>
<comment type="catalytic activity">
    <reaction evidence="1 14">
        <text>4-CDP-2-C-methyl-D-erythritol 2-phosphate = 2-C-methyl-D-erythritol 2,4-cyclic diphosphate + CMP</text>
        <dbReference type="Rhea" id="RHEA:23864"/>
        <dbReference type="ChEBI" id="CHEBI:57919"/>
        <dbReference type="ChEBI" id="CHEBI:58483"/>
        <dbReference type="ChEBI" id="CHEBI:60377"/>
        <dbReference type="EC" id="4.6.1.12"/>
    </reaction>
</comment>
<dbReference type="HAMAP" id="MF_01520">
    <property type="entry name" value="IspDF"/>
    <property type="match status" value="1"/>
</dbReference>
<comment type="similarity">
    <text evidence="6">Belongs to the IspF family.</text>
</comment>
<evidence type="ECO:0000256" key="6">
    <source>
        <dbReference type="ARBA" id="ARBA00008480"/>
    </source>
</evidence>
<feature type="site" description="Transition state stabilizer" evidence="14">
    <location>
        <position position="389"/>
    </location>
</feature>
<keyword evidence="9 14" id="KW-0548">Nucleotidyltransferase</keyword>
<keyword evidence="10 14" id="KW-0479">Metal-binding</keyword>
<dbReference type="PANTHER" id="PTHR43181:SF1">
    <property type="entry name" value="2-C-METHYL-D-ERYTHRITOL 2,4-CYCLODIPHOSPHATE SYNTHASE, CHLOROPLASTIC"/>
    <property type="match status" value="1"/>
</dbReference>
<name>A0ABW0P9U7_9HYPH</name>
<dbReference type="GO" id="GO:0050518">
    <property type="term" value="F:2-C-methyl-D-erythritol 4-phosphate cytidylyltransferase activity"/>
    <property type="evidence" value="ECO:0007669"/>
    <property type="project" value="UniProtKB-EC"/>
</dbReference>
<comment type="pathway">
    <text evidence="4 14">Isoprenoid biosynthesis; isopentenyl diphosphate biosynthesis via DXP pathway; isopentenyl diphosphate from 1-deoxy-D-xylulose 5-phosphate: step 4/6.</text>
</comment>
<reference evidence="17" key="1">
    <citation type="journal article" date="2019" name="Int. J. Syst. Evol. Microbiol.">
        <title>The Global Catalogue of Microorganisms (GCM) 10K type strain sequencing project: providing services to taxonomists for standard genome sequencing and annotation.</title>
        <authorList>
            <consortium name="The Broad Institute Genomics Platform"/>
            <consortium name="The Broad Institute Genome Sequencing Center for Infectious Disease"/>
            <person name="Wu L."/>
            <person name="Ma J."/>
        </authorList>
    </citation>
    <scope>NUCLEOTIDE SEQUENCE [LARGE SCALE GENOMIC DNA]</scope>
    <source>
        <strain evidence="17">CCUG 43117</strain>
    </source>
</reference>
<dbReference type="EC" id="2.7.7.60" evidence="14"/>
<dbReference type="InterPro" id="IPR036571">
    <property type="entry name" value="MECDP_synthase_sf"/>
</dbReference>
<feature type="site" description="Transition state stabilizer" evidence="14">
    <location>
        <position position="290"/>
    </location>
</feature>
<feature type="binding site" evidence="14">
    <location>
        <position position="298"/>
    </location>
    <ligand>
        <name>a divalent metal cation</name>
        <dbReference type="ChEBI" id="CHEBI:60240"/>
    </ligand>
</feature>
<dbReference type="PROSITE" id="PS01295">
    <property type="entry name" value="ISPD"/>
    <property type="match status" value="1"/>
</dbReference>
<keyword evidence="11 14" id="KW-0414">Isoprene biosynthesis</keyword>
<dbReference type="SUPFAM" id="SSF53448">
    <property type="entry name" value="Nucleotide-diphospho-sugar transferases"/>
    <property type="match status" value="1"/>
</dbReference>
<evidence type="ECO:0000256" key="7">
    <source>
        <dbReference type="ARBA" id="ARBA00009789"/>
    </source>
</evidence>
<dbReference type="CDD" id="cd02516">
    <property type="entry name" value="CDP-ME_synthetase"/>
    <property type="match status" value="1"/>
</dbReference>
<feature type="site" description="Transition state stabilizer" evidence="14">
    <location>
        <position position="39"/>
    </location>
</feature>
<feature type="binding site" evidence="14">
    <location>
        <position position="398"/>
    </location>
    <ligand>
        <name>4-CDP-2-C-methyl-D-erythritol 2-phosphate</name>
        <dbReference type="ChEBI" id="CHEBI:57919"/>
    </ligand>
</feature>
<evidence type="ECO:0000256" key="13">
    <source>
        <dbReference type="ARBA" id="ARBA00023268"/>
    </source>
</evidence>
<feature type="region of interest" description="2-C-methyl-D-erythritol 2,4-cyclodiphosphate synthase" evidence="14">
    <location>
        <begin position="258"/>
        <end position="422"/>
    </location>
</feature>
<dbReference type="InterPro" id="IPR001228">
    <property type="entry name" value="IspD"/>
</dbReference>
<gene>
    <name evidence="14" type="primary">ispDF</name>
    <name evidence="16" type="ORF">ACFPN9_28295</name>
</gene>
<feature type="site" description="Positions MEP for the nucleophilic attack" evidence="14">
    <location>
        <position position="181"/>
    </location>
</feature>
<comment type="pathway">
    <text evidence="5 14">Isoprenoid biosynthesis; isopentenyl diphosphate biosynthesis via DXP pathway; isopentenyl diphosphate from 1-deoxy-D-xylulose 5-phosphate: step 2/6.</text>
</comment>
<dbReference type="PANTHER" id="PTHR43181">
    <property type="entry name" value="2-C-METHYL-D-ERYTHRITOL 2,4-CYCLODIPHOSPHATE SYNTHASE, CHLOROPLASTIC"/>
    <property type="match status" value="1"/>
</dbReference>
<keyword evidence="12 14" id="KW-0456">Lyase</keyword>
<keyword evidence="17" id="KW-1185">Reference proteome</keyword>
<evidence type="ECO:0000313" key="16">
    <source>
        <dbReference type="EMBL" id="MFC5509133.1"/>
    </source>
</evidence>
<evidence type="ECO:0000256" key="14">
    <source>
        <dbReference type="HAMAP-Rule" id="MF_01520"/>
    </source>
</evidence>
<comment type="cofactor">
    <cofactor evidence="3 14">
        <name>a divalent metal cation</name>
        <dbReference type="ChEBI" id="CHEBI:60240"/>
    </cofactor>
</comment>
<feature type="binding site" evidence="14">
    <location>
        <position position="266"/>
    </location>
    <ligand>
        <name>a divalent metal cation</name>
        <dbReference type="ChEBI" id="CHEBI:60240"/>
    </ligand>
</feature>
<evidence type="ECO:0000313" key="17">
    <source>
        <dbReference type="Proteomes" id="UP001596060"/>
    </source>
</evidence>
<evidence type="ECO:0000256" key="4">
    <source>
        <dbReference type="ARBA" id="ARBA00004709"/>
    </source>
</evidence>
<feature type="binding site" evidence="14">
    <location>
        <position position="264"/>
    </location>
    <ligand>
        <name>a divalent metal cation</name>
        <dbReference type="ChEBI" id="CHEBI:60240"/>
    </ligand>
</feature>
<organism evidence="16 17">
    <name type="scientific">Bosea massiliensis</name>
    <dbReference type="NCBI Taxonomy" id="151419"/>
    <lineage>
        <taxon>Bacteria</taxon>
        <taxon>Pseudomonadati</taxon>
        <taxon>Pseudomonadota</taxon>
        <taxon>Alphaproteobacteria</taxon>
        <taxon>Hyphomicrobiales</taxon>
        <taxon>Boseaceae</taxon>
        <taxon>Bosea</taxon>
    </lineage>
</organism>
<dbReference type="Gene3D" id="3.30.1330.50">
    <property type="entry name" value="2-C-methyl-D-erythritol 2,4-cyclodiphosphate synthase"/>
    <property type="match status" value="1"/>
</dbReference>
<evidence type="ECO:0000256" key="9">
    <source>
        <dbReference type="ARBA" id="ARBA00022695"/>
    </source>
</evidence>
<dbReference type="Pfam" id="PF01128">
    <property type="entry name" value="IspD"/>
    <property type="match status" value="1"/>
</dbReference>
<comment type="caution">
    <text evidence="16">The sequence shown here is derived from an EMBL/GenBank/DDBJ whole genome shotgun (WGS) entry which is preliminary data.</text>
</comment>
<dbReference type="EMBL" id="JBHSLU010000148">
    <property type="protein sequence ID" value="MFC5509133.1"/>
    <property type="molecule type" value="Genomic_DNA"/>
</dbReference>
<feature type="region of interest" description="2-C-methyl-D-erythritol 4-phosphate cytidylyltransferase" evidence="14">
    <location>
        <begin position="1"/>
        <end position="257"/>
    </location>
</feature>
<comment type="catalytic activity">
    <reaction evidence="2 14">
        <text>2-C-methyl-D-erythritol 4-phosphate + CTP + H(+) = 4-CDP-2-C-methyl-D-erythritol + diphosphate</text>
        <dbReference type="Rhea" id="RHEA:13429"/>
        <dbReference type="ChEBI" id="CHEBI:15378"/>
        <dbReference type="ChEBI" id="CHEBI:33019"/>
        <dbReference type="ChEBI" id="CHEBI:37563"/>
        <dbReference type="ChEBI" id="CHEBI:57823"/>
        <dbReference type="ChEBI" id="CHEBI:58262"/>
        <dbReference type="EC" id="2.7.7.60"/>
    </reaction>
</comment>
<sequence>MPPATITEPRPGPRAVPAERDDIEAPVAVLVVAAGRGLRAGFDAPKQYRRLGGSPVLRQALTPFLDMPEIARIAVVIGAGDEARYAEAVAGLSDERLAQPTLGGATRQDSVRLGLEALQSQGFRGTVLVHDAARPFLSKALARSAVAAVRPGTVAAIPVLPVTDTIKRLDEAGRIAETPPRDRLVSVQTPQAFAFEPLLSAHRHAAAEGRAGFTDDAALMEWAGHPVATFPGEPANMKLTHPEDFVRAEAPGLPLVVRVGTGYDVHAFGEGDHVWLGGVRIAHDRGVLAHSDGDVALHALTDALLGALAEGDIGTHFPPSDPQWRGAASHRFLSFAAERVRARGGHIDFLDVTLVCEAPKVGPHREAIREAIAATAGVRIDQVAIKATTSERLGFTGRREGLAALATATIRLPEPPAPHATS</sequence>
<feature type="binding site" evidence="14">
    <location>
        <begin position="264"/>
        <end position="266"/>
    </location>
    <ligand>
        <name>4-CDP-2-C-methyl-D-erythritol 2-phosphate</name>
        <dbReference type="ChEBI" id="CHEBI:57919"/>
    </ligand>
</feature>
<evidence type="ECO:0000256" key="12">
    <source>
        <dbReference type="ARBA" id="ARBA00023239"/>
    </source>
</evidence>
<feature type="domain" description="2-C-methyl-D-erythritol 2,4-cyclodiphosphate synthase" evidence="15">
    <location>
        <begin position="257"/>
        <end position="410"/>
    </location>
</feature>
<dbReference type="EC" id="4.6.1.12" evidence="14"/>
<evidence type="ECO:0000259" key="15">
    <source>
        <dbReference type="Pfam" id="PF02542"/>
    </source>
</evidence>
<dbReference type="InterPro" id="IPR020555">
    <property type="entry name" value="MECDP_synthase_CS"/>
</dbReference>
<keyword evidence="13 14" id="KW-0511">Multifunctional enzyme</keyword>
<feature type="binding site" evidence="14">
    <location>
        <position position="395"/>
    </location>
    <ligand>
        <name>4-CDP-2-C-methyl-D-erythritol 2-phosphate</name>
        <dbReference type="ChEBI" id="CHEBI:57919"/>
    </ligand>
</feature>
<comment type="caution">
    <text evidence="14">Lacks conserved residue(s) required for the propagation of feature annotation.</text>
</comment>
<dbReference type="NCBIfam" id="NF006899">
    <property type="entry name" value="PRK09382.1"/>
    <property type="match status" value="1"/>
</dbReference>
<feature type="site" description="Transition state stabilizer" evidence="14">
    <location>
        <position position="46"/>
    </location>
</feature>
<protein>
    <recommendedName>
        <fullName evidence="14">Bifunctional enzyme IspD/IspF</fullName>
    </recommendedName>
    <domain>
        <recommendedName>
            <fullName evidence="14">2-C-methyl-D-erythritol 4-phosphate cytidylyltransferase</fullName>
            <ecNumber evidence="14">2.7.7.60</ecNumber>
        </recommendedName>
        <alternativeName>
            <fullName evidence="14">4-diphosphocytidyl-2C-methyl-D-erythritol synthase</fullName>
        </alternativeName>
        <alternativeName>
            <fullName evidence="14">MEP cytidylyltransferase</fullName>
            <shortName evidence="14">MCT</shortName>
        </alternativeName>
    </domain>
    <domain>
        <recommendedName>
            <fullName evidence="14">2-C-methyl-D-erythritol 2,4-cyclodiphosphate synthase</fullName>
            <shortName evidence="14">MECDP-synthase</shortName>
            <shortName evidence="14">MECPP-synthase</shortName>
            <shortName evidence="14">MECPS</shortName>
            <ecNumber evidence="14">4.6.1.12</ecNumber>
        </recommendedName>
    </domain>
</protein>
<comment type="function">
    <text evidence="14">Bifunctional enzyme that catalyzes the formation of 4-diphosphocytidyl-2-C-methyl-D-erythritol from CTP and 2-C-methyl-D-erythritol 4-phosphate (MEP) (IspD), and catalyzes the conversion of 4-diphosphocytidyl-2-C-methyl-D-erythritol 2-phosphate (CDP-ME2P) to 2-C-methyl-D-erythritol 2,4-cyclodiphosphate (ME-CPP) with a corresponding release of cytidine 5-monophosphate (CMP) (IspF).</text>
</comment>
<dbReference type="InterPro" id="IPR026596">
    <property type="entry name" value="IspD/F"/>
</dbReference>
<keyword evidence="8 14" id="KW-0808">Transferase</keyword>
<comment type="similarity">
    <text evidence="7">Belongs to the IspD/TarI cytidylyltransferase family. IspD subfamily.</text>
</comment>
<comment type="similarity">
    <text evidence="14">In the N-terminal section; belongs to the IspD/TarI cytidylyltransferase family. IspD subfamily.</text>
</comment>
<evidence type="ECO:0000256" key="5">
    <source>
        <dbReference type="ARBA" id="ARBA00004787"/>
    </source>
</evidence>
<dbReference type="NCBIfam" id="TIGR00453">
    <property type="entry name" value="ispD"/>
    <property type="match status" value="1"/>
</dbReference>
<dbReference type="HAMAP" id="MF_00107">
    <property type="entry name" value="IspF"/>
    <property type="match status" value="1"/>
</dbReference>
<feature type="binding site" evidence="14">
    <location>
        <begin position="388"/>
        <end position="391"/>
    </location>
    <ligand>
        <name>4-CDP-2-C-methyl-D-erythritol 2-phosphate</name>
        <dbReference type="ChEBI" id="CHEBI:57919"/>
    </ligand>
</feature>
<dbReference type="SUPFAM" id="SSF69765">
    <property type="entry name" value="IpsF-like"/>
    <property type="match status" value="1"/>
</dbReference>
<dbReference type="Pfam" id="PF02542">
    <property type="entry name" value="YgbB"/>
    <property type="match status" value="1"/>
</dbReference>
<dbReference type="GO" id="GO:0008685">
    <property type="term" value="F:2-C-methyl-D-erythritol 2,4-cyclodiphosphate synthase activity"/>
    <property type="evidence" value="ECO:0007669"/>
    <property type="project" value="UniProtKB-EC"/>
</dbReference>
<dbReference type="RefSeq" id="WP_082737624.1">
    <property type="nucleotide sequence ID" value="NZ_JBHSLU010000148.1"/>
</dbReference>
<evidence type="ECO:0000256" key="2">
    <source>
        <dbReference type="ARBA" id="ARBA00001282"/>
    </source>
</evidence>
<dbReference type="InterPro" id="IPR034683">
    <property type="entry name" value="IspD/TarI"/>
</dbReference>
<comment type="similarity">
    <text evidence="14">In the C-terminal section; belongs to the IspF family.</text>
</comment>
<evidence type="ECO:0000256" key="11">
    <source>
        <dbReference type="ARBA" id="ARBA00023229"/>
    </source>
</evidence>
<evidence type="ECO:0000256" key="8">
    <source>
        <dbReference type="ARBA" id="ARBA00022679"/>
    </source>
</evidence>
<proteinExistence type="inferred from homology"/>
<dbReference type="InterPro" id="IPR018294">
    <property type="entry name" value="ISPD_synthase_CS"/>
</dbReference>
<dbReference type="Proteomes" id="UP001596060">
    <property type="component" value="Unassembled WGS sequence"/>
</dbReference>
<dbReference type="PROSITE" id="PS01350">
    <property type="entry name" value="ISPF"/>
    <property type="match status" value="1"/>
</dbReference>